<dbReference type="InterPro" id="IPR003601">
    <property type="entry name" value="Topo_IA_2"/>
</dbReference>
<dbReference type="InterPro" id="IPR005733">
    <property type="entry name" value="TopoI_bac-type"/>
</dbReference>
<dbReference type="NCBIfam" id="TIGR01051">
    <property type="entry name" value="topA_bact"/>
    <property type="match status" value="1"/>
</dbReference>
<feature type="site" description="Interaction with DNA" evidence="8">
    <location>
        <position position="324"/>
    </location>
</feature>
<dbReference type="PANTHER" id="PTHR42785:SF1">
    <property type="entry name" value="DNA TOPOISOMERASE"/>
    <property type="match status" value="1"/>
</dbReference>
<name>A0A316TLW1_9BACT</name>
<dbReference type="SMART" id="SM00437">
    <property type="entry name" value="TOP1Ac"/>
    <property type="match status" value="1"/>
</dbReference>
<reference evidence="11 12" key="1">
    <citation type="submission" date="2018-05" db="EMBL/GenBank/DDBJ databases">
        <title>Rhodohalobacter halophilus gen. nov., sp. nov., a moderately halophilic member of the family Balneolaceae.</title>
        <authorList>
            <person name="Liu Z.-W."/>
        </authorList>
    </citation>
    <scope>NUCLEOTIDE SEQUENCE [LARGE SCALE GENOMIC DNA]</scope>
    <source>
        <strain evidence="11 12">8A47</strain>
    </source>
</reference>
<dbReference type="SUPFAM" id="SSF56712">
    <property type="entry name" value="Prokaryotic type I DNA topoisomerase"/>
    <property type="match status" value="1"/>
</dbReference>
<keyword evidence="7 8" id="KW-0413">Isomerase</keyword>
<sequence>MKSLVIVESPTKTKTIKKYLPKGYIVDSSMGHIRDLPSSAKEIPAKYKKESWSNLGINVDDRYDPLYVVPASKKKIVKKLKDQLKDADELILATDEDREGEAISWHLTELLNPKVPVKRMVFREITEEAVKNALENFRNIDMNLVHAQETRRILDRLAGYTISPLLWKKISPGLSAGRVQSVAVEFLVERERERMKFKSGTYFDLKASVSKEGDKHTFTADLSHLNGKRLASGKDFDENTGKLKKPDNVVLLDEKASNDLRDMLREADWSVSAIDVKTQKRNPSAPFITSTLQQEANRKFGFSARDTMSIAQKLYENGHITYMRTDSTRLSGQAINAARNAVEQQYGEEYLFERVRNFGKAKGAQEAHEAIRPAGSSFTMPGKTGLSGRELKLYDLIWKRTIATQMAEAVLEFTNATIAADQNGTRAEFKTTGKKILFPGFFRAYVEGSDDPDAALENQEIFLPELSEGEGIDLHELESISHETKPPARFTEATLVKELEKRGVGRPSTYATIISTIQDRGYARSDGKTLIPSYTAFAVTELLEKHIPHVVDSEFTSKLEDKLDEIAKGKYDPVKYLDEYYKGDDGLKNQVDQQEDKIDPQEAKLLDLPIDDLNGMQVHVGRFGPYVKTKSDGEEITTSLPVDLDPGELNAEKIKELLAAEKDGPKSLGKHPETGEDVYVLTGRFGPYVQLGEVSDDNKKPKRVSLLKGMNPSDVDLETALDLLSLPRTLGEHPDTGKVVKAGVGRYGPFVLHDGSFKSLKKTDNVLTVDLNRAVELLKEKGKGRGSSAIADLGKHPETDQPIKVLDGRYGPYIKYGRKNISLPKGTDPEKFTMGDAVRLIDEKGKK</sequence>
<dbReference type="Pfam" id="PF01751">
    <property type="entry name" value="Toprim"/>
    <property type="match status" value="1"/>
</dbReference>
<dbReference type="CDD" id="cd00186">
    <property type="entry name" value="TOP1Ac"/>
    <property type="match status" value="1"/>
</dbReference>
<dbReference type="InterPro" id="IPR023406">
    <property type="entry name" value="Topo_IA_AS"/>
</dbReference>
<feature type="domain" description="Toprim" evidence="9">
    <location>
        <begin position="2"/>
        <end position="126"/>
    </location>
</feature>
<dbReference type="InterPro" id="IPR013826">
    <property type="entry name" value="Topo_IA_cen_sub3"/>
</dbReference>
<dbReference type="Gene3D" id="1.10.290.10">
    <property type="entry name" value="Topoisomerase I, domain 4"/>
    <property type="match status" value="1"/>
</dbReference>
<evidence type="ECO:0000256" key="8">
    <source>
        <dbReference type="HAMAP-Rule" id="MF_00952"/>
    </source>
</evidence>
<dbReference type="PROSITE" id="PS50880">
    <property type="entry name" value="TOPRIM"/>
    <property type="match status" value="1"/>
</dbReference>
<dbReference type="Gene3D" id="1.10.460.10">
    <property type="entry name" value="Topoisomerase I, domain 2"/>
    <property type="match status" value="1"/>
</dbReference>
<keyword evidence="3" id="KW-0479">Metal-binding</keyword>
<dbReference type="InterPro" id="IPR000380">
    <property type="entry name" value="Topo_IA"/>
</dbReference>
<dbReference type="CDD" id="cd03363">
    <property type="entry name" value="TOPRIM_TopoIA_TopoI"/>
    <property type="match status" value="1"/>
</dbReference>
<evidence type="ECO:0000256" key="5">
    <source>
        <dbReference type="ARBA" id="ARBA00023029"/>
    </source>
</evidence>
<dbReference type="Pfam" id="PF13368">
    <property type="entry name" value="Toprim_C_rpt"/>
    <property type="match status" value="4"/>
</dbReference>
<keyword evidence="4" id="KW-0460">Magnesium</keyword>
<dbReference type="PANTHER" id="PTHR42785">
    <property type="entry name" value="DNA TOPOISOMERASE, TYPE IA, CORE"/>
    <property type="match status" value="1"/>
</dbReference>
<evidence type="ECO:0000256" key="2">
    <source>
        <dbReference type="ARBA" id="ARBA00009446"/>
    </source>
</evidence>
<dbReference type="PROSITE" id="PS00396">
    <property type="entry name" value="TOPO_IA_1"/>
    <property type="match status" value="1"/>
</dbReference>
<dbReference type="GO" id="GO:0006265">
    <property type="term" value="P:DNA topological change"/>
    <property type="evidence" value="ECO:0007669"/>
    <property type="project" value="UniProtKB-UniRule"/>
</dbReference>
<dbReference type="InterPro" id="IPR003602">
    <property type="entry name" value="Topo_IA_DNA-bd_dom"/>
</dbReference>
<evidence type="ECO:0000259" key="10">
    <source>
        <dbReference type="PROSITE" id="PS52039"/>
    </source>
</evidence>
<evidence type="ECO:0000256" key="3">
    <source>
        <dbReference type="ARBA" id="ARBA00022723"/>
    </source>
</evidence>
<feature type="site" description="Interaction with DNA" evidence="8">
    <location>
        <position position="167"/>
    </location>
</feature>
<dbReference type="GO" id="GO:0046872">
    <property type="term" value="F:metal ion binding"/>
    <property type="evidence" value="ECO:0007669"/>
    <property type="project" value="UniProtKB-KW"/>
</dbReference>
<dbReference type="GO" id="GO:0003677">
    <property type="term" value="F:DNA binding"/>
    <property type="evidence" value="ECO:0007669"/>
    <property type="project" value="UniProtKB-KW"/>
</dbReference>
<keyword evidence="6 8" id="KW-0238">DNA-binding</keyword>
<evidence type="ECO:0000259" key="9">
    <source>
        <dbReference type="PROSITE" id="PS50880"/>
    </source>
</evidence>
<dbReference type="SMART" id="SM00436">
    <property type="entry name" value="TOP1Bc"/>
    <property type="match status" value="1"/>
</dbReference>
<organism evidence="11 12">
    <name type="scientific">Rhodohalobacter mucosus</name>
    <dbReference type="NCBI Taxonomy" id="2079485"/>
    <lineage>
        <taxon>Bacteria</taxon>
        <taxon>Pseudomonadati</taxon>
        <taxon>Balneolota</taxon>
        <taxon>Balneolia</taxon>
        <taxon>Balneolales</taxon>
        <taxon>Balneolaceae</taxon>
        <taxon>Rhodohalobacter</taxon>
    </lineage>
</organism>
<dbReference type="InterPro" id="IPR006171">
    <property type="entry name" value="TOPRIM_dom"/>
</dbReference>
<dbReference type="Gene3D" id="2.70.20.10">
    <property type="entry name" value="Topoisomerase I, domain 3"/>
    <property type="match status" value="1"/>
</dbReference>
<dbReference type="InterPro" id="IPR025589">
    <property type="entry name" value="Toprim_C_rpt"/>
</dbReference>
<keyword evidence="12" id="KW-1185">Reference proteome</keyword>
<comment type="similarity">
    <text evidence="2 8">Belongs to the type IA topoisomerase family.</text>
</comment>
<evidence type="ECO:0000256" key="4">
    <source>
        <dbReference type="ARBA" id="ARBA00022842"/>
    </source>
</evidence>
<proteinExistence type="inferred from homology"/>
<dbReference type="PROSITE" id="PS52039">
    <property type="entry name" value="TOPO_IA_2"/>
    <property type="match status" value="1"/>
</dbReference>
<dbReference type="EC" id="5.6.2.1" evidence="8"/>
<feature type="site" description="Interaction with DNA" evidence="8">
    <location>
        <position position="152"/>
    </location>
</feature>
<dbReference type="AlphaFoldDB" id="A0A316TLW1"/>
<keyword evidence="5 8" id="KW-0799">Topoisomerase</keyword>
<dbReference type="Pfam" id="PF01131">
    <property type="entry name" value="Topoisom_bac"/>
    <property type="match status" value="1"/>
</dbReference>
<dbReference type="InterPro" id="IPR028612">
    <property type="entry name" value="Topoisom_1_IA"/>
</dbReference>
<accession>A0A316TLW1</accession>
<dbReference type="Proteomes" id="UP000245533">
    <property type="component" value="Unassembled WGS sequence"/>
</dbReference>
<dbReference type="SMART" id="SM00493">
    <property type="entry name" value="TOPRIM"/>
    <property type="match status" value="1"/>
</dbReference>
<dbReference type="InterPro" id="IPR034149">
    <property type="entry name" value="TOPRIM_TopoI"/>
</dbReference>
<dbReference type="InterPro" id="IPR013824">
    <property type="entry name" value="Topo_IA_cen_sub1"/>
</dbReference>
<dbReference type="OrthoDB" id="9804262at2"/>
<comment type="catalytic activity">
    <reaction evidence="1 8">
        <text>ATP-independent breakage of single-stranded DNA, followed by passage and rejoining.</text>
        <dbReference type="EC" id="5.6.2.1"/>
    </reaction>
</comment>
<feature type="site" description="Interaction with DNA" evidence="8">
    <location>
        <position position="520"/>
    </location>
</feature>
<dbReference type="InterPro" id="IPR013825">
    <property type="entry name" value="Topo_IA_cen_sub2"/>
</dbReference>
<gene>
    <name evidence="8 11" type="primary">topA</name>
    <name evidence="11" type="ORF">DDZ15_13295</name>
</gene>
<comment type="caution">
    <text evidence="11">The sequence shown here is derived from an EMBL/GenBank/DDBJ whole genome shotgun (WGS) entry which is preliminary data.</text>
</comment>
<feature type="site" description="Interaction with DNA" evidence="8">
    <location>
        <position position="151"/>
    </location>
</feature>
<evidence type="ECO:0000256" key="7">
    <source>
        <dbReference type="ARBA" id="ARBA00023235"/>
    </source>
</evidence>
<dbReference type="Gene3D" id="3.40.50.140">
    <property type="match status" value="1"/>
</dbReference>
<evidence type="ECO:0000256" key="6">
    <source>
        <dbReference type="ARBA" id="ARBA00023125"/>
    </source>
</evidence>
<dbReference type="PRINTS" id="PR00417">
    <property type="entry name" value="PRTPISMRASEI"/>
</dbReference>
<comment type="function">
    <text evidence="8">Releases the supercoiling and torsional tension of DNA, which is introduced during the DNA replication and transcription, by transiently cleaving and rejoining one strand of the DNA duplex. Introduces a single-strand break via transesterification at a target site in duplex DNA. The scissile phosphodiester is attacked by the catalytic tyrosine of the enzyme, resulting in the formation of a DNA-(5'-phosphotyrosyl)-enzyme intermediate and the expulsion of a 3'-OH DNA strand. The free DNA strand then undergoes passage around the unbroken strand, thus removing DNA supercoils. Finally, in the religation step, the DNA 3'-OH attacks the covalent intermediate to expel the active-site tyrosine and restore the DNA phosphodiester backbone.</text>
</comment>
<feature type="active site" description="O-(5'-phospho-DNA)-tyrosine intermediate" evidence="8">
    <location>
        <position position="322"/>
    </location>
</feature>
<dbReference type="EMBL" id="QGGB01000009">
    <property type="protein sequence ID" value="PWN05573.1"/>
    <property type="molecule type" value="Genomic_DNA"/>
</dbReference>
<feature type="site" description="Interaction with DNA" evidence="8">
    <location>
        <position position="155"/>
    </location>
</feature>
<feature type="domain" description="Topo IA-type catalytic" evidence="10">
    <location>
        <begin position="141"/>
        <end position="588"/>
    </location>
</feature>
<feature type="region of interest" description="Interaction with DNA" evidence="8">
    <location>
        <begin position="175"/>
        <end position="180"/>
    </location>
</feature>
<feature type="site" description="Interaction with DNA" evidence="8">
    <location>
        <position position="160"/>
    </location>
</feature>
<dbReference type="InterPro" id="IPR023405">
    <property type="entry name" value="Topo_IA_core_domain"/>
</dbReference>
<dbReference type="RefSeq" id="WP_109647601.1">
    <property type="nucleotide sequence ID" value="NZ_QGGB01000009.1"/>
</dbReference>
<dbReference type="HAMAP" id="MF_00952">
    <property type="entry name" value="Topoisom_1_prok"/>
    <property type="match status" value="1"/>
</dbReference>
<evidence type="ECO:0000313" key="12">
    <source>
        <dbReference type="Proteomes" id="UP000245533"/>
    </source>
</evidence>
<feature type="site" description="Interaction with DNA" evidence="8">
    <location>
        <position position="32"/>
    </location>
</feature>
<dbReference type="InterPro" id="IPR013497">
    <property type="entry name" value="Topo_IA_cen"/>
</dbReference>
<evidence type="ECO:0000256" key="1">
    <source>
        <dbReference type="ARBA" id="ARBA00000213"/>
    </source>
</evidence>
<dbReference type="GO" id="GO:0003917">
    <property type="term" value="F:DNA topoisomerase type I (single strand cut, ATP-independent) activity"/>
    <property type="evidence" value="ECO:0007669"/>
    <property type="project" value="UniProtKB-UniRule"/>
</dbReference>
<evidence type="ECO:0000313" key="11">
    <source>
        <dbReference type="EMBL" id="PWN05573.1"/>
    </source>
</evidence>
<comment type="subunit">
    <text evidence="8">Monomer.</text>
</comment>
<protein>
    <recommendedName>
        <fullName evidence="8">DNA topoisomerase 1</fullName>
        <ecNumber evidence="8">5.6.2.1</ecNumber>
    </recommendedName>
    <alternativeName>
        <fullName evidence="8">DNA topoisomerase I</fullName>
    </alternativeName>
</protein>